<feature type="compositionally biased region" description="Acidic residues" evidence="1">
    <location>
        <begin position="61"/>
        <end position="74"/>
    </location>
</feature>
<dbReference type="STRING" id="40571.SAMN05660733_07143"/>
<name>A0A1W2FMZ7_9PSEU</name>
<evidence type="ECO:0000256" key="1">
    <source>
        <dbReference type="SAM" id="MobiDB-lite"/>
    </source>
</evidence>
<dbReference type="RefSeq" id="WP_030478080.1">
    <property type="nucleotide sequence ID" value="NZ_FWYC01000018.1"/>
</dbReference>
<dbReference type="AlphaFoldDB" id="A0A1W2FMZ7"/>
<evidence type="ECO:0000313" key="3">
    <source>
        <dbReference type="Proteomes" id="UP000192840"/>
    </source>
</evidence>
<dbReference type="EMBL" id="FWYC01000018">
    <property type="protein sequence ID" value="SMD23134.1"/>
    <property type="molecule type" value="Genomic_DNA"/>
</dbReference>
<sequence length="74" mass="7522">MTDPLAPVSGQFALAGSTGAIDAGAMPSPDGVRPWGLRRAHPARPVPVSGEPTALTTSSVDGEDPPSAEDWIND</sequence>
<keyword evidence="3" id="KW-1185">Reference proteome</keyword>
<evidence type="ECO:0000313" key="2">
    <source>
        <dbReference type="EMBL" id="SMD23134.1"/>
    </source>
</evidence>
<gene>
    <name evidence="2" type="ORF">SAMN05660733_07143</name>
</gene>
<reference evidence="3" key="1">
    <citation type="submission" date="2017-04" db="EMBL/GenBank/DDBJ databases">
        <authorList>
            <person name="Varghese N."/>
            <person name="Submissions S."/>
        </authorList>
    </citation>
    <scope>NUCLEOTIDE SEQUENCE [LARGE SCALE GENOMIC DNA]</scope>
    <source>
        <strain evidence="3">DSM 44073</strain>
    </source>
</reference>
<organism evidence="2 3">
    <name type="scientific">Lentzea albidocapillata</name>
    <dbReference type="NCBI Taxonomy" id="40571"/>
    <lineage>
        <taxon>Bacteria</taxon>
        <taxon>Bacillati</taxon>
        <taxon>Actinomycetota</taxon>
        <taxon>Actinomycetes</taxon>
        <taxon>Pseudonocardiales</taxon>
        <taxon>Pseudonocardiaceae</taxon>
        <taxon>Lentzea</taxon>
    </lineage>
</organism>
<dbReference type="OrthoDB" id="3694020at2"/>
<accession>A0A1W2FMZ7</accession>
<dbReference type="Proteomes" id="UP000192840">
    <property type="component" value="Unassembled WGS sequence"/>
</dbReference>
<feature type="region of interest" description="Disordered" evidence="1">
    <location>
        <begin position="18"/>
        <end position="74"/>
    </location>
</feature>
<proteinExistence type="predicted"/>
<protein>
    <submittedName>
        <fullName evidence="2">Uncharacterized protein</fullName>
    </submittedName>
</protein>